<comment type="caution">
    <text evidence="1">The sequence shown here is derived from an EMBL/GenBank/DDBJ whole genome shotgun (WGS) entry which is preliminary data.</text>
</comment>
<dbReference type="Proteomes" id="UP000320239">
    <property type="component" value="Unassembled WGS sequence"/>
</dbReference>
<name>A0A561VKU4_ACTTI</name>
<organism evidence="1 2">
    <name type="scientific">Actinoplanes teichomyceticus</name>
    <dbReference type="NCBI Taxonomy" id="1867"/>
    <lineage>
        <taxon>Bacteria</taxon>
        <taxon>Bacillati</taxon>
        <taxon>Actinomycetota</taxon>
        <taxon>Actinomycetes</taxon>
        <taxon>Micromonosporales</taxon>
        <taxon>Micromonosporaceae</taxon>
        <taxon>Actinoplanes</taxon>
    </lineage>
</organism>
<sequence>MRSVDALRAGDYTFTRTGAYLTADITHGAVHLPDGALLELGQAAMMRVGDATYLRYLIHGNLEERDLYMKYRRKAAAPGQLRDINRVYALLDGKHWVRVDEKRLAAAAAIEEQSGLDSMPTLPGPGRADGPDAEALIKAVTTARRSGDTITGTLDATRVDPDLDLLFSDPTYLYGPRAKAMSYRAVLDERGRLAELTVEMPDQLASQPPEPADPEPPVVITISQYGRTEPPRAPADAETLPLIGYEMLANDVD</sequence>
<evidence type="ECO:0000313" key="1">
    <source>
        <dbReference type="EMBL" id="TWG12204.1"/>
    </source>
</evidence>
<dbReference type="EMBL" id="VIWY01000005">
    <property type="protein sequence ID" value="TWG12204.1"/>
    <property type="molecule type" value="Genomic_DNA"/>
</dbReference>
<protein>
    <submittedName>
        <fullName evidence="1">Uncharacterized protein</fullName>
    </submittedName>
</protein>
<proteinExistence type="predicted"/>
<reference evidence="1 2" key="1">
    <citation type="submission" date="2019-06" db="EMBL/GenBank/DDBJ databases">
        <title>Sequencing the genomes of 1000 actinobacteria strains.</title>
        <authorList>
            <person name="Klenk H.-P."/>
        </authorList>
    </citation>
    <scope>NUCLEOTIDE SEQUENCE [LARGE SCALE GENOMIC DNA]</scope>
    <source>
        <strain evidence="1 2">DSM 43866</strain>
    </source>
</reference>
<gene>
    <name evidence="1" type="ORF">FHX34_10571</name>
</gene>
<accession>A0A561VKU4</accession>
<dbReference type="AlphaFoldDB" id="A0A561VKU4"/>
<evidence type="ECO:0000313" key="2">
    <source>
        <dbReference type="Proteomes" id="UP000320239"/>
    </source>
</evidence>
<keyword evidence="2" id="KW-1185">Reference proteome</keyword>